<evidence type="ECO:0000259" key="1">
    <source>
        <dbReference type="Pfam" id="PF01557"/>
    </source>
</evidence>
<organism evidence="2">
    <name type="scientific">mine drainage metagenome</name>
    <dbReference type="NCBI Taxonomy" id="410659"/>
    <lineage>
        <taxon>unclassified sequences</taxon>
        <taxon>metagenomes</taxon>
        <taxon>ecological metagenomes</taxon>
    </lineage>
</organism>
<dbReference type="InterPro" id="IPR036663">
    <property type="entry name" value="Fumarylacetoacetase_C_sf"/>
</dbReference>
<accession>A0A1J5T2Q0</accession>
<dbReference type="SUPFAM" id="SSF56529">
    <property type="entry name" value="FAH"/>
    <property type="match status" value="1"/>
</dbReference>
<protein>
    <submittedName>
        <fullName evidence="2">Ureidoglycolate lyase</fullName>
        <ecNumber evidence="2">4.3.2.3</ecNumber>
    </submittedName>
</protein>
<proteinExistence type="predicted"/>
<feature type="domain" description="Fumarylacetoacetase-like C-terminal" evidence="1">
    <location>
        <begin position="82"/>
        <end position="302"/>
    </location>
</feature>
<evidence type="ECO:0000313" key="2">
    <source>
        <dbReference type="EMBL" id="OIR15138.1"/>
    </source>
</evidence>
<dbReference type="AlphaFoldDB" id="A0A1J5T2Q0"/>
<dbReference type="InterPro" id="IPR011234">
    <property type="entry name" value="Fumarylacetoacetase-like_C"/>
</dbReference>
<dbReference type="PANTHER" id="PTHR43211:SF1">
    <property type="entry name" value="BLL6422 PROTEIN"/>
    <property type="match status" value="1"/>
</dbReference>
<gene>
    <name evidence="2" type="ORF">GALL_42570</name>
</gene>
<dbReference type="EC" id="4.3.2.3" evidence="2"/>
<name>A0A1J5T2Q0_9ZZZZ</name>
<dbReference type="GO" id="GO:0050385">
    <property type="term" value="F:ureidoglycolate lyase activity"/>
    <property type="evidence" value="ECO:0007669"/>
    <property type="project" value="UniProtKB-EC"/>
</dbReference>
<reference evidence="2" key="1">
    <citation type="submission" date="2016-10" db="EMBL/GenBank/DDBJ databases">
        <title>Sequence of Gallionella enrichment culture.</title>
        <authorList>
            <person name="Poehlein A."/>
            <person name="Muehling M."/>
            <person name="Daniel R."/>
        </authorList>
    </citation>
    <scope>NUCLEOTIDE SEQUENCE</scope>
</reference>
<keyword evidence="2" id="KW-0456">Lyase</keyword>
<dbReference type="PANTHER" id="PTHR43211">
    <property type="entry name" value="FUMARYLACETOACETATE HYDROLASE"/>
    <property type="match status" value="1"/>
</dbReference>
<comment type="caution">
    <text evidence="2">The sequence shown here is derived from an EMBL/GenBank/DDBJ whole genome shotgun (WGS) entry which is preliminary data.</text>
</comment>
<dbReference type="EMBL" id="MLJW01000010">
    <property type="protein sequence ID" value="OIR15138.1"/>
    <property type="molecule type" value="Genomic_DNA"/>
</dbReference>
<sequence>MRFATILPRASLDPVAVAAAPDGTWIELAALTARREKRLEESLPWLMGHLDLLRRRAAGWRGPRYRDSEFEFLPPVVRPAAFRDFDAFEAHVGAMRRRIGQAIPPAWYEAPEFAFANRLALVGHGASVRYPAGARELDFGLALGVVIGRRGRDIPRERAWEHVAGFTIVNDLSARDLEQRALPAGLGPSKGKDFATAAGPWLVLRRELDDRIEGERIRLSMTARVNGAVVSTGSTETLFHTVPGMIAHASKDAELFPGDLFSTGAVGGGSLLEAGANGEGWLREGDTVELEIERIGVLVTRVAGRAAPAGISG</sequence>
<dbReference type="Gene3D" id="3.90.850.10">
    <property type="entry name" value="Fumarylacetoacetase-like, C-terminal domain"/>
    <property type="match status" value="1"/>
</dbReference>
<dbReference type="Pfam" id="PF01557">
    <property type="entry name" value="FAA_hydrolase"/>
    <property type="match status" value="1"/>
</dbReference>